<dbReference type="RefSeq" id="WP_230040200.1">
    <property type="nucleotide sequence ID" value="NZ_JAJJMM010000001.1"/>
</dbReference>
<reference evidence="1" key="1">
    <citation type="submission" date="2021-11" db="EMBL/GenBank/DDBJ databases">
        <title>Description of novel Flavobacterium species.</title>
        <authorList>
            <person name="Saticioglu I.B."/>
            <person name="Ay H."/>
            <person name="Altun S."/>
            <person name="Duman M."/>
        </authorList>
    </citation>
    <scope>NUCLEOTIDE SEQUENCE</scope>
    <source>
        <strain evidence="1">F-30</strain>
    </source>
</reference>
<evidence type="ECO:0000313" key="1">
    <source>
        <dbReference type="EMBL" id="MCC9066331.1"/>
    </source>
</evidence>
<comment type="caution">
    <text evidence="1">The sequence shown here is derived from an EMBL/GenBank/DDBJ whole genome shotgun (WGS) entry which is preliminary data.</text>
</comment>
<dbReference type="EMBL" id="JAJJMM010000001">
    <property type="protein sequence ID" value="MCC9066331.1"/>
    <property type="molecule type" value="Genomic_DNA"/>
</dbReference>
<proteinExistence type="predicted"/>
<evidence type="ECO:0000313" key="2">
    <source>
        <dbReference type="Proteomes" id="UP001430679"/>
    </source>
</evidence>
<gene>
    <name evidence="1" type="ORF">LNP81_25360</name>
</gene>
<name>A0ABS8MN31_9FLAO</name>
<accession>A0ABS8MN31</accession>
<dbReference type="Proteomes" id="UP001430679">
    <property type="component" value="Unassembled WGS sequence"/>
</dbReference>
<protein>
    <recommendedName>
        <fullName evidence="3">XRE family transcriptional regulator</fullName>
    </recommendedName>
</protein>
<sequence length="74" mass="8422">MATIIKKKKKLKDEIYNIIRNDIPLRAKLANALNIERDSVYGAAVRKSTKFSLPFVLDIISKHIGKPKEELTDV</sequence>
<organism evidence="1 2">
    <name type="scientific">Flavobacterium piscisymbiosum</name>
    <dbReference type="NCBI Taxonomy" id="2893753"/>
    <lineage>
        <taxon>Bacteria</taxon>
        <taxon>Pseudomonadati</taxon>
        <taxon>Bacteroidota</taxon>
        <taxon>Flavobacteriia</taxon>
        <taxon>Flavobacteriales</taxon>
        <taxon>Flavobacteriaceae</taxon>
        <taxon>Flavobacterium</taxon>
    </lineage>
</organism>
<keyword evidence="2" id="KW-1185">Reference proteome</keyword>
<evidence type="ECO:0008006" key="3">
    <source>
        <dbReference type="Google" id="ProtNLM"/>
    </source>
</evidence>